<keyword evidence="3" id="KW-1185">Reference proteome</keyword>
<name>M7TGH2_EUTLA</name>
<dbReference type="PANTHER" id="PTHR39142">
    <property type="entry name" value="MID1P"/>
    <property type="match status" value="1"/>
</dbReference>
<dbReference type="Proteomes" id="UP000012174">
    <property type="component" value="Unassembled WGS sequence"/>
</dbReference>
<dbReference type="HOGENOM" id="CLU_018731_0_0_1"/>
<reference evidence="3" key="1">
    <citation type="journal article" date="2013" name="Genome Announc.">
        <title>Draft genome sequence of the grapevine dieback fungus Eutypa lata UCR-EL1.</title>
        <authorList>
            <person name="Blanco-Ulate B."/>
            <person name="Rolshausen P.E."/>
            <person name="Cantu D."/>
        </authorList>
    </citation>
    <scope>NUCLEOTIDE SEQUENCE [LARGE SCALE GENOMIC DNA]</scope>
    <source>
        <strain evidence="3">UCR-EL1</strain>
    </source>
</reference>
<gene>
    <name evidence="2" type="ORF">UCREL1_7198</name>
</gene>
<dbReference type="InterPro" id="IPR024338">
    <property type="entry name" value="MID1/Yam8"/>
</dbReference>
<accession>M7TGH2</accession>
<dbReference type="PANTHER" id="PTHR39142:SF1">
    <property type="entry name" value="AEL197CP"/>
    <property type="match status" value="1"/>
</dbReference>
<dbReference type="KEGG" id="ela:UCREL1_7198"/>
<proteinExistence type="predicted"/>
<feature type="region of interest" description="Disordered" evidence="1">
    <location>
        <begin position="72"/>
        <end position="94"/>
    </location>
</feature>
<evidence type="ECO:0000313" key="3">
    <source>
        <dbReference type="Proteomes" id="UP000012174"/>
    </source>
</evidence>
<organism evidence="2 3">
    <name type="scientific">Eutypa lata (strain UCR-EL1)</name>
    <name type="common">Grapevine dieback disease fungus</name>
    <name type="synonym">Eutypa armeniacae</name>
    <dbReference type="NCBI Taxonomy" id="1287681"/>
    <lineage>
        <taxon>Eukaryota</taxon>
        <taxon>Fungi</taxon>
        <taxon>Dikarya</taxon>
        <taxon>Ascomycota</taxon>
        <taxon>Pezizomycotina</taxon>
        <taxon>Sordariomycetes</taxon>
        <taxon>Xylariomycetidae</taxon>
        <taxon>Xylariales</taxon>
        <taxon>Diatrypaceae</taxon>
        <taxon>Eutypa</taxon>
    </lineage>
</organism>
<evidence type="ECO:0000313" key="2">
    <source>
        <dbReference type="EMBL" id="EMR65825.1"/>
    </source>
</evidence>
<protein>
    <submittedName>
        <fullName evidence="2">Putative calcium influx-promoting protein ehs1 protein</fullName>
    </submittedName>
</protein>
<sequence length="584" mass="63915">MSAIDVGGIEYEPEFALFDRSITGRAPAGVTGVTNNDPQSSNIQPGQTMYYVFEMSSVDDTDTSGSSRLRELRRDFNGSQTVPEDVEDPASGNTEIVRRQEATRTLWISANTCQQPSRISPDQTTMDPPQLSLFVSKSSDNTEPGPGQDDVEFIPFDEGAVMFNTALSEDVYFSVHAPEVSSEFFSTALPYNFEIAASYDESYHTVADSSDSQLIWVDSDATGALLTTRNLTSSPDQVLKTNPYLLFANNKEDLRINGLHSSYCGLNNVAQIRVPQNGLSGQITTGLKQGGQGNLTKQEFYVGGLNASSEYVAILVRNPDTTSSSTTIKKRNGPGGGGVVFSQTELSTKPLGACRVIFNLTLCDETQYAVPANAELFPEVTDLERFYDDYTREMYGNFEKSLQQVQCEAPSENRYSLVKTCDDCRTAYKNWLCSVAVPRCEDFSQPDRPYLQPRNINDAFPDGTRVSEALRAEHGDETAWTSSRNPLIDDKVQPGPYKEVLPCDDVCYQLVQSCPAALGFNCPLRGSLGFNVTYGLREGEGDGVSCNYPGSAHYPSAASDRQRQPVSWLLLAGVLCAVLTTFGA</sequence>
<dbReference type="EMBL" id="KB706783">
    <property type="protein sequence ID" value="EMR65825.1"/>
    <property type="molecule type" value="Genomic_DNA"/>
</dbReference>
<dbReference type="eggNOG" id="ENOG502QTEW">
    <property type="taxonomic scope" value="Eukaryota"/>
</dbReference>
<dbReference type="GO" id="GO:0098703">
    <property type="term" value="P:calcium ion import across plasma membrane"/>
    <property type="evidence" value="ECO:0007669"/>
    <property type="project" value="InterPro"/>
</dbReference>
<dbReference type="STRING" id="1287681.M7TGH2"/>
<evidence type="ECO:0000256" key="1">
    <source>
        <dbReference type="SAM" id="MobiDB-lite"/>
    </source>
</evidence>
<dbReference type="OMA" id="YYGFLAM"/>
<dbReference type="OrthoDB" id="5405745at2759"/>
<dbReference type="Pfam" id="PF12929">
    <property type="entry name" value="Mid1"/>
    <property type="match status" value="1"/>
</dbReference>
<dbReference type="GO" id="GO:0005262">
    <property type="term" value="F:calcium channel activity"/>
    <property type="evidence" value="ECO:0007669"/>
    <property type="project" value="InterPro"/>
</dbReference>
<dbReference type="AlphaFoldDB" id="M7TGH2"/>